<proteinExistence type="predicted"/>
<feature type="region of interest" description="Disordered" evidence="1">
    <location>
        <begin position="100"/>
        <end position="125"/>
    </location>
</feature>
<dbReference type="AlphaFoldDB" id="A0A409XQX2"/>
<feature type="region of interest" description="Disordered" evidence="1">
    <location>
        <begin position="50"/>
        <end position="70"/>
    </location>
</feature>
<evidence type="ECO:0000313" key="2">
    <source>
        <dbReference type="EMBL" id="PPQ93195.1"/>
    </source>
</evidence>
<feature type="compositionally biased region" description="Pro residues" evidence="1">
    <location>
        <begin position="57"/>
        <end position="67"/>
    </location>
</feature>
<evidence type="ECO:0000256" key="1">
    <source>
        <dbReference type="SAM" id="MobiDB-lite"/>
    </source>
</evidence>
<feature type="region of interest" description="Disordered" evidence="1">
    <location>
        <begin position="1"/>
        <end position="37"/>
    </location>
</feature>
<accession>A0A409XQX2</accession>
<comment type="caution">
    <text evidence="2">The sequence shown here is derived from an EMBL/GenBank/DDBJ whole genome shotgun (WGS) entry which is preliminary data.</text>
</comment>
<reference evidence="2 3" key="1">
    <citation type="journal article" date="2018" name="Evol. Lett.">
        <title>Horizontal gene cluster transfer increased hallucinogenic mushroom diversity.</title>
        <authorList>
            <person name="Reynolds H.T."/>
            <person name="Vijayakumar V."/>
            <person name="Gluck-Thaler E."/>
            <person name="Korotkin H.B."/>
            <person name="Matheny P.B."/>
            <person name="Slot J.C."/>
        </authorList>
    </citation>
    <scope>NUCLEOTIDE SEQUENCE [LARGE SCALE GENOMIC DNA]</scope>
    <source>
        <strain evidence="2 3">2631</strain>
    </source>
</reference>
<name>A0A409XQX2_PSICY</name>
<dbReference type="Proteomes" id="UP000283269">
    <property type="component" value="Unassembled WGS sequence"/>
</dbReference>
<feature type="non-terminal residue" evidence="2">
    <location>
        <position position="1"/>
    </location>
</feature>
<protein>
    <submittedName>
        <fullName evidence="2">Uncharacterized protein</fullName>
    </submittedName>
</protein>
<dbReference type="EMBL" id="NHYD01000810">
    <property type="protein sequence ID" value="PPQ93195.1"/>
    <property type="molecule type" value="Genomic_DNA"/>
</dbReference>
<dbReference type="InParanoid" id="A0A409XQX2"/>
<evidence type="ECO:0000313" key="3">
    <source>
        <dbReference type="Proteomes" id="UP000283269"/>
    </source>
</evidence>
<sequence>LKRTSPVSLTPVGTPVTFPDIPDSGGDDNFAPEPEIAPNDPNVILQPQLAPNDVPAVPQPPVAPPQPDNAQIIPIVPEHAEQHSAPVQAPVRAPCIPCPPKGTIEPSRRSTRACSSAASHTASAR</sequence>
<gene>
    <name evidence="2" type="ORF">CVT25_007799</name>
</gene>
<organism evidence="2 3">
    <name type="scientific">Psilocybe cyanescens</name>
    <dbReference type="NCBI Taxonomy" id="93625"/>
    <lineage>
        <taxon>Eukaryota</taxon>
        <taxon>Fungi</taxon>
        <taxon>Dikarya</taxon>
        <taxon>Basidiomycota</taxon>
        <taxon>Agaricomycotina</taxon>
        <taxon>Agaricomycetes</taxon>
        <taxon>Agaricomycetidae</taxon>
        <taxon>Agaricales</taxon>
        <taxon>Agaricineae</taxon>
        <taxon>Strophariaceae</taxon>
        <taxon>Psilocybe</taxon>
    </lineage>
</organism>
<keyword evidence="3" id="KW-1185">Reference proteome</keyword>
<feature type="compositionally biased region" description="Low complexity" evidence="1">
    <location>
        <begin position="112"/>
        <end position="125"/>
    </location>
</feature>